<protein>
    <submittedName>
        <fullName evidence="1">Uncharacterized protein</fullName>
    </submittedName>
</protein>
<dbReference type="AlphaFoldDB" id="A0A6J8A6W8"/>
<dbReference type="EMBL" id="CACVKT020000687">
    <property type="protein sequence ID" value="CAC5361767.1"/>
    <property type="molecule type" value="Genomic_DNA"/>
</dbReference>
<accession>A0A6J8A6W8</accession>
<evidence type="ECO:0000313" key="2">
    <source>
        <dbReference type="Proteomes" id="UP000507470"/>
    </source>
</evidence>
<proteinExistence type="predicted"/>
<organism evidence="1 2">
    <name type="scientific">Mytilus coruscus</name>
    <name type="common">Sea mussel</name>
    <dbReference type="NCBI Taxonomy" id="42192"/>
    <lineage>
        <taxon>Eukaryota</taxon>
        <taxon>Metazoa</taxon>
        <taxon>Spiralia</taxon>
        <taxon>Lophotrochozoa</taxon>
        <taxon>Mollusca</taxon>
        <taxon>Bivalvia</taxon>
        <taxon>Autobranchia</taxon>
        <taxon>Pteriomorphia</taxon>
        <taxon>Mytilida</taxon>
        <taxon>Mytiloidea</taxon>
        <taxon>Mytilidae</taxon>
        <taxon>Mytilinae</taxon>
        <taxon>Mytilus</taxon>
    </lineage>
</organism>
<dbReference type="Proteomes" id="UP000507470">
    <property type="component" value="Unassembled WGS sequence"/>
</dbReference>
<keyword evidence="2" id="KW-1185">Reference proteome</keyword>
<reference evidence="1 2" key="1">
    <citation type="submission" date="2020-06" db="EMBL/GenBank/DDBJ databases">
        <authorList>
            <person name="Li R."/>
            <person name="Bekaert M."/>
        </authorList>
    </citation>
    <scope>NUCLEOTIDE SEQUENCE [LARGE SCALE GENOMIC DNA]</scope>
    <source>
        <strain evidence="2">wild</strain>
    </source>
</reference>
<name>A0A6J8A6W8_MYTCO</name>
<gene>
    <name evidence="1" type="ORF">MCOR_3771</name>
</gene>
<sequence length="186" mass="21417">MSATRSVYYWTSVNQQQHVRDKSKKLYVRYDTSEKHTKSVAGQHPSYYEFECKSGYIAKASASELKISSSKPLYTHKEVTEKQGKGITLELYKDNQPLTTAVDIGDILFFKMNGSGLLCLSTNGGANRRRRSSNLKTNHLDEHKEETSSVSFTVIDRFDERKADKGIQNFPYIVYNFWRQFSFTVI</sequence>
<evidence type="ECO:0000313" key="1">
    <source>
        <dbReference type="EMBL" id="CAC5361767.1"/>
    </source>
</evidence>